<organism evidence="3 4">
    <name type="scientific">Lymnaea stagnalis</name>
    <name type="common">Great pond snail</name>
    <name type="synonym">Helix stagnalis</name>
    <dbReference type="NCBI Taxonomy" id="6523"/>
    <lineage>
        <taxon>Eukaryota</taxon>
        <taxon>Metazoa</taxon>
        <taxon>Spiralia</taxon>
        <taxon>Lophotrochozoa</taxon>
        <taxon>Mollusca</taxon>
        <taxon>Gastropoda</taxon>
        <taxon>Heterobranchia</taxon>
        <taxon>Euthyneura</taxon>
        <taxon>Panpulmonata</taxon>
        <taxon>Hygrophila</taxon>
        <taxon>Lymnaeoidea</taxon>
        <taxon>Lymnaeidae</taxon>
        <taxon>Lymnaea</taxon>
    </lineage>
</organism>
<feature type="domain" description="Amine oxidase" evidence="2">
    <location>
        <begin position="46"/>
        <end position="408"/>
    </location>
</feature>
<dbReference type="Gene3D" id="3.50.50.60">
    <property type="entry name" value="FAD/NAD(P)-binding domain"/>
    <property type="match status" value="1"/>
</dbReference>
<evidence type="ECO:0000259" key="2">
    <source>
        <dbReference type="Pfam" id="PF01593"/>
    </source>
</evidence>
<evidence type="ECO:0000313" key="3">
    <source>
        <dbReference type="EMBL" id="CAL1542267.1"/>
    </source>
</evidence>
<proteinExistence type="predicted"/>
<dbReference type="Proteomes" id="UP001497497">
    <property type="component" value="Unassembled WGS sequence"/>
</dbReference>
<reference evidence="3 4" key="1">
    <citation type="submission" date="2024-04" db="EMBL/GenBank/DDBJ databases">
        <authorList>
            <consortium name="Genoscope - CEA"/>
            <person name="William W."/>
        </authorList>
    </citation>
    <scope>NUCLEOTIDE SEQUENCE [LARGE SCALE GENOMIC DNA]</scope>
</reference>
<dbReference type="SUPFAM" id="SSF51905">
    <property type="entry name" value="FAD/NAD(P)-binding domain"/>
    <property type="match status" value="1"/>
</dbReference>
<evidence type="ECO:0000313" key="4">
    <source>
        <dbReference type="Proteomes" id="UP001497497"/>
    </source>
</evidence>
<dbReference type="InterPro" id="IPR002937">
    <property type="entry name" value="Amino_oxidase"/>
</dbReference>
<dbReference type="InterPro" id="IPR050281">
    <property type="entry name" value="Flavin_monoamine_oxidase"/>
</dbReference>
<dbReference type="PANTHER" id="PTHR10742:SF410">
    <property type="entry name" value="LYSINE-SPECIFIC HISTONE DEMETHYLASE 2"/>
    <property type="match status" value="1"/>
</dbReference>
<dbReference type="EMBL" id="CAXITT010000477">
    <property type="protein sequence ID" value="CAL1542267.1"/>
    <property type="molecule type" value="Genomic_DNA"/>
</dbReference>
<keyword evidence="4" id="KW-1185">Reference proteome</keyword>
<dbReference type="SUPFAM" id="SSF54373">
    <property type="entry name" value="FAD-linked reductases, C-terminal domain"/>
    <property type="match status" value="1"/>
</dbReference>
<sequence>MAQVLLFACLIVVAVAQSELRRDPTEKCEREVDVVIVGAGVTGAYSAYRLRNTSQSIEIVERSDRIGGRHYTAVFPEAPNIPVELGVMMYSAEVHDRMAKLVEELDLTQEEYPEAFGVPNEKMYLMRGQHLKEEDIKSGAQIPYNLTPEEKQNQGRFVKYILEKLTGHKEDTLPREDRMKLKVKVTGAEEKELYKYTLEEALDKVTSPDGKAFFYALAKFDSPHYKDASAILAFGNEFDYFSGNISLHKIKEGMDALPKEMISKFLEASEKHNITMNRDVDSIQRVNNTRYLLRLKKTKSEDGLVSETGLDEFICARKVILAIPKDALLKVQWPELKAKPIVDALNALRSVPMSKVVMTFAKRHWQENEATKATVKFTDSLVGKVYELGKSNTSDSYVLLASYAEGEKVRVFEECNQKGLPIAGSEPGELRVTEDMKADVLAELKNVFWGEWKAPMKSAAKFWTQHPFRGGSTVWRAGFHFSEIIERIQHPSQDDDVYIVTRDIADGNKQLWTEGGLESVERIMKRHFF</sequence>
<gene>
    <name evidence="3" type="ORF">GSLYS_00015861001</name>
</gene>
<name>A0AAV2IBS9_LYMST</name>
<comment type="caution">
    <text evidence="3">The sequence shown here is derived from an EMBL/GenBank/DDBJ whole genome shotgun (WGS) entry which is preliminary data.</text>
</comment>
<evidence type="ECO:0000256" key="1">
    <source>
        <dbReference type="SAM" id="SignalP"/>
    </source>
</evidence>
<accession>A0AAV2IBS9</accession>
<dbReference type="InterPro" id="IPR036188">
    <property type="entry name" value="FAD/NAD-bd_sf"/>
</dbReference>
<dbReference type="GO" id="GO:0016491">
    <property type="term" value="F:oxidoreductase activity"/>
    <property type="evidence" value="ECO:0007669"/>
    <property type="project" value="InterPro"/>
</dbReference>
<keyword evidence="1" id="KW-0732">Signal</keyword>
<feature type="signal peptide" evidence="1">
    <location>
        <begin position="1"/>
        <end position="16"/>
    </location>
</feature>
<dbReference type="Pfam" id="PF01593">
    <property type="entry name" value="Amino_oxidase"/>
    <property type="match status" value="1"/>
</dbReference>
<dbReference type="AlphaFoldDB" id="A0AAV2IBS9"/>
<protein>
    <recommendedName>
        <fullName evidence="2">Amine oxidase domain-containing protein</fullName>
    </recommendedName>
</protein>
<feature type="chain" id="PRO_5043707648" description="Amine oxidase domain-containing protein" evidence="1">
    <location>
        <begin position="17"/>
        <end position="529"/>
    </location>
</feature>
<dbReference type="PANTHER" id="PTHR10742">
    <property type="entry name" value="FLAVIN MONOAMINE OXIDASE"/>
    <property type="match status" value="1"/>
</dbReference>